<dbReference type="Proteomes" id="UP000664795">
    <property type="component" value="Unassembled WGS sequence"/>
</dbReference>
<keyword evidence="4" id="KW-1185">Reference proteome</keyword>
<keyword evidence="2" id="KW-0812">Transmembrane</keyword>
<feature type="region of interest" description="Disordered" evidence="1">
    <location>
        <begin position="1"/>
        <end position="44"/>
    </location>
</feature>
<feature type="compositionally biased region" description="Polar residues" evidence="1">
    <location>
        <begin position="16"/>
        <end position="38"/>
    </location>
</feature>
<gene>
    <name evidence="3" type="ORF">J2I48_04495</name>
</gene>
<sequence>MLDREYNNSEELKPTLPSNLTSPNSDSTTKNTNQSSENMEVHHHSHASHGAKNWKSYIWEFLMLFLAVFCGFMAEYQLEHMIEGQREKEYIKSMIEDAETDRINIKQAIEFDKKRMLHLDTLSNVCLDYTGSAKDNELMYKHYVYGLIHPSVIAPTERTMTQLKNAGGMRLIKSKNSTDKIVNYDAMAQKLHDQRAFYELYQNNSIGLATKLFYFKRFNFGKNSSLRVGSAAYQNYFKLYDNDQGKLVEFSNQINMFVGVVQYYNVLLGEMDQQAVDLIQTLKKEYKIQ</sequence>
<dbReference type="EMBL" id="JAFMYU010000003">
    <property type="protein sequence ID" value="MBO0930239.1"/>
    <property type="molecule type" value="Genomic_DNA"/>
</dbReference>
<name>A0A939G423_9BACT</name>
<evidence type="ECO:0000256" key="1">
    <source>
        <dbReference type="SAM" id="MobiDB-lite"/>
    </source>
</evidence>
<reference evidence="3 4" key="1">
    <citation type="submission" date="2021-03" db="EMBL/GenBank/DDBJ databases">
        <title>Fibrella sp. HMF5036 genome sequencing and assembly.</title>
        <authorList>
            <person name="Kang H."/>
            <person name="Kim H."/>
            <person name="Bae S."/>
            <person name="Joh K."/>
        </authorList>
    </citation>
    <scope>NUCLEOTIDE SEQUENCE [LARGE SCALE GENOMIC DNA]</scope>
    <source>
        <strain evidence="3 4">HMF5036</strain>
    </source>
</reference>
<proteinExistence type="predicted"/>
<accession>A0A939G423</accession>
<keyword evidence="2" id="KW-0472">Membrane</keyword>
<dbReference type="RefSeq" id="WP_207334207.1">
    <property type="nucleotide sequence ID" value="NZ_JAFMYU010000003.1"/>
</dbReference>
<keyword evidence="2" id="KW-1133">Transmembrane helix</keyword>
<feature type="compositionally biased region" description="Basic and acidic residues" evidence="1">
    <location>
        <begin position="1"/>
        <end position="13"/>
    </location>
</feature>
<evidence type="ECO:0000313" key="3">
    <source>
        <dbReference type="EMBL" id="MBO0930239.1"/>
    </source>
</evidence>
<organism evidence="3 4">
    <name type="scientific">Fibrella aquatilis</name>
    <dbReference type="NCBI Taxonomy" id="2817059"/>
    <lineage>
        <taxon>Bacteria</taxon>
        <taxon>Pseudomonadati</taxon>
        <taxon>Bacteroidota</taxon>
        <taxon>Cytophagia</taxon>
        <taxon>Cytophagales</taxon>
        <taxon>Spirosomataceae</taxon>
        <taxon>Fibrella</taxon>
    </lineage>
</organism>
<comment type="caution">
    <text evidence="3">The sequence shown here is derived from an EMBL/GenBank/DDBJ whole genome shotgun (WGS) entry which is preliminary data.</text>
</comment>
<evidence type="ECO:0000256" key="2">
    <source>
        <dbReference type="SAM" id="Phobius"/>
    </source>
</evidence>
<protein>
    <submittedName>
        <fullName evidence="3">Uncharacterized protein</fullName>
    </submittedName>
</protein>
<feature type="transmembrane region" description="Helical" evidence="2">
    <location>
        <begin position="57"/>
        <end position="78"/>
    </location>
</feature>
<dbReference type="AlphaFoldDB" id="A0A939G423"/>
<evidence type="ECO:0000313" key="4">
    <source>
        <dbReference type="Proteomes" id="UP000664795"/>
    </source>
</evidence>